<comment type="caution">
    <text evidence="3">The sequence shown here is derived from an EMBL/GenBank/DDBJ whole genome shotgun (WGS) entry which is preliminary data.</text>
</comment>
<dbReference type="InterPro" id="IPR056778">
    <property type="entry name" value="UPF0261_C"/>
</dbReference>
<dbReference type="Gene3D" id="3.40.50.12030">
    <property type="entry name" value="Uncharacterised protein family UPF0261, NC domain"/>
    <property type="match status" value="1"/>
</dbReference>
<dbReference type="PANTHER" id="PTHR31862">
    <property type="entry name" value="UPF0261 DOMAIN PROTEIN (AFU_ORTHOLOGUE AFUA_1G10120)"/>
    <property type="match status" value="1"/>
</dbReference>
<accession>A0A835HQN0</accession>
<evidence type="ECO:0000259" key="2">
    <source>
        <dbReference type="Pfam" id="PF23189"/>
    </source>
</evidence>
<dbReference type="InterPro" id="IPR013785">
    <property type="entry name" value="Aldolase_TIM"/>
</dbReference>
<name>A0A835HQN0_9MAGN</name>
<dbReference type="SUPFAM" id="SSF51621">
    <property type="entry name" value="Phosphoenolpyruvate/pyruvate domain"/>
    <property type="match status" value="1"/>
</dbReference>
<dbReference type="InterPro" id="IPR009215">
    <property type="entry name" value="TIM-br_IGPS-like"/>
</dbReference>
<organism evidence="3 4">
    <name type="scientific">Coptis chinensis</name>
    <dbReference type="NCBI Taxonomy" id="261450"/>
    <lineage>
        <taxon>Eukaryota</taxon>
        <taxon>Viridiplantae</taxon>
        <taxon>Streptophyta</taxon>
        <taxon>Embryophyta</taxon>
        <taxon>Tracheophyta</taxon>
        <taxon>Spermatophyta</taxon>
        <taxon>Magnoliopsida</taxon>
        <taxon>Ranunculales</taxon>
        <taxon>Ranunculaceae</taxon>
        <taxon>Coptidoideae</taxon>
        <taxon>Coptis</taxon>
    </lineage>
</organism>
<dbReference type="Gene3D" id="3.20.20.70">
    <property type="entry name" value="Aldolase class I"/>
    <property type="match status" value="1"/>
</dbReference>
<dbReference type="InterPro" id="IPR015813">
    <property type="entry name" value="Pyrv/PenolPyrv_kinase-like_dom"/>
</dbReference>
<dbReference type="EMBL" id="JADFTS010000005">
    <property type="protein sequence ID" value="KAF9605195.1"/>
    <property type="molecule type" value="Genomic_DNA"/>
</dbReference>
<gene>
    <name evidence="3" type="ORF">IFM89_014308</name>
</gene>
<dbReference type="GO" id="GO:0003824">
    <property type="term" value="F:catalytic activity"/>
    <property type="evidence" value="ECO:0007669"/>
    <property type="project" value="InterPro"/>
</dbReference>
<dbReference type="OrthoDB" id="1726557at2759"/>
<dbReference type="Pfam" id="PF23189">
    <property type="entry name" value="UPF0261_C"/>
    <property type="match status" value="1"/>
</dbReference>
<sequence>MRTTADENKKFAAFIAEKLNKSTSKVRVCLPQSGISALDELGKPFYDPEATSTLLNELERLVETNEDRQILVFIILLDQGVPEFANALVDSFLKISPNISKDFDPLTKEHPRSDQDLCGECISRKDFSGGGTISSTPVNFPEARPGTGISAKFEEAGGVDLIVMYNSRRFRMAGRGS</sequence>
<proteinExistence type="predicted"/>
<evidence type="ECO:0000313" key="4">
    <source>
        <dbReference type="Proteomes" id="UP000631114"/>
    </source>
</evidence>
<reference evidence="3 4" key="1">
    <citation type="submission" date="2020-10" db="EMBL/GenBank/DDBJ databases">
        <title>The Coptis chinensis genome and diversification of protoberbering-type alkaloids.</title>
        <authorList>
            <person name="Wang B."/>
            <person name="Shu S."/>
            <person name="Song C."/>
            <person name="Liu Y."/>
        </authorList>
    </citation>
    <scope>NUCLEOTIDE SEQUENCE [LARGE SCALE GENOMIC DNA]</scope>
    <source>
        <strain evidence="3">HL-2020</strain>
        <tissue evidence="3">Leaf</tissue>
    </source>
</reference>
<keyword evidence="4" id="KW-1185">Reference proteome</keyword>
<dbReference type="PANTHER" id="PTHR31862:SF1">
    <property type="entry name" value="UPF0261 DOMAIN PROTEIN (AFU_ORTHOLOGUE AFUA_1G10120)"/>
    <property type="match status" value="1"/>
</dbReference>
<dbReference type="Proteomes" id="UP000631114">
    <property type="component" value="Unassembled WGS sequence"/>
</dbReference>
<dbReference type="Pfam" id="PF09370">
    <property type="entry name" value="PEP_hydrolase"/>
    <property type="match status" value="1"/>
</dbReference>
<dbReference type="AlphaFoldDB" id="A0A835HQN0"/>
<dbReference type="InterPro" id="IPR051353">
    <property type="entry name" value="Tobamovirus_resist_UPF0261"/>
</dbReference>
<feature type="domain" description="UPF0261" evidence="2">
    <location>
        <begin position="1"/>
        <end position="95"/>
    </location>
</feature>
<evidence type="ECO:0000313" key="3">
    <source>
        <dbReference type="EMBL" id="KAF9605195.1"/>
    </source>
</evidence>
<feature type="domain" description="TIM-barrel" evidence="1">
    <location>
        <begin position="145"/>
        <end position="177"/>
    </location>
</feature>
<protein>
    <submittedName>
        <fullName evidence="3">Uncharacterized protein</fullName>
    </submittedName>
</protein>
<evidence type="ECO:0000259" key="1">
    <source>
        <dbReference type="Pfam" id="PF09370"/>
    </source>
</evidence>